<dbReference type="Pfam" id="PF01632">
    <property type="entry name" value="Ribosomal_L35p"/>
    <property type="match status" value="1"/>
</dbReference>
<dbReference type="GO" id="GO:0022625">
    <property type="term" value="C:cytosolic large ribosomal subunit"/>
    <property type="evidence" value="ECO:0007669"/>
    <property type="project" value="TreeGrafter"/>
</dbReference>
<dbReference type="AlphaFoldDB" id="A0A328TRS4"/>
<dbReference type="InterPro" id="IPR001706">
    <property type="entry name" value="Ribosomal_bL35"/>
</dbReference>
<evidence type="ECO:0000256" key="6">
    <source>
        <dbReference type="RuleBase" id="RU000568"/>
    </source>
</evidence>
<dbReference type="InterPro" id="IPR037229">
    <property type="entry name" value="Ribosomal_bL35_sf"/>
</dbReference>
<dbReference type="PANTHER" id="PTHR33343">
    <property type="entry name" value="54S RIBOSOMAL PROTEIN BL35M"/>
    <property type="match status" value="1"/>
</dbReference>
<dbReference type="GO" id="GO:0006412">
    <property type="term" value="P:translation"/>
    <property type="evidence" value="ECO:0007669"/>
    <property type="project" value="UniProtKB-UniRule"/>
</dbReference>
<evidence type="ECO:0000313" key="8">
    <source>
        <dbReference type="Proteomes" id="UP000244334"/>
    </source>
</evidence>
<evidence type="ECO:0000256" key="4">
    <source>
        <dbReference type="ARBA" id="ARBA00071664"/>
    </source>
</evidence>
<evidence type="ECO:0000256" key="5">
    <source>
        <dbReference type="HAMAP-Rule" id="MF_00514"/>
    </source>
</evidence>
<evidence type="ECO:0000256" key="1">
    <source>
        <dbReference type="ARBA" id="ARBA00006598"/>
    </source>
</evidence>
<name>A0A328TRS4_9GAMM</name>
<comment type="caution">
    <text evidence="7">The sequence shown here is derived from an EMBL/GenBank/DDBJ whole genome shotgun (WGS) entry which is preliminary data.</text>
</comment>
<dbReference type="EMBL" id="LJAM02000062">
    <property type="protein sequence ID" value="RAP72133.1"/>
    <property type="molecule type" value="Genomic_DNA"/>
</dbReference>
<evidence type="ECO:0000256" key="3">
    <source>
        <dbReference type="ARBA" id="ARBA00023274"/>
    </source>
</evidence>
<dbReference type="PROSITE" id="PS00936">
    <property type="entry name" value="RIBOSOMAL_L35"/>
    <property type="match status" value="1"/>
</dbReference>
<dbReference type="PRINTS" id="PR00064">
    <property type="entry name" value="RIBOSOMALL35"/>
</dbReference>
<dbReference type="SUPFAM" id="SSF143034">
    <property type="entry name" value="L35p-like"/>
    <property type="match status" value="1"/>
</dbReference>
<proteinExistence type="inferred from homology"/>
<sequence length="89" mass="10206">MLQYAMRFACLVHFINNAKWIFFQMPKIKTVRGAAKRFKKTAGGGFKHKHANLRHILTKKSTKRKRHLRPKGVVSKSDLGLVIACLPYA</sequence>
<evidence type="ECO:0000256" key="2">
    <source>
        <dbReference type="ARBA" id="ARBA00022980"/>
    </source>
</evidence>
<evidence type="ECO:0000313" key="7">
    <source>
        <dbReference type="EMBL" id="RAP72133.1"/>
    </source>
</evidence>
<dbReference type="PANTHER" id="PTHR33343:SF1">
    <property type="entry name" value="LARGE RIBOSOMAL SUBUNIT PROTEIN BL35M"/>
    <property type="match status" value="1"/>
</dbReference>
<comment type="similarity">
    <text evidence="1 5 6">Belongs to the bacterial ribosomal protein bL35 family.</text>
</comment>
<dbReference type="InterPro" id="IPR021137">
    <property type="entry name" value="Ribosomal_bL35-like"/>
</dbReference>
<organism evidence="7 8">
    <name type="scientific">Candidatus Erwinia dacicola</name>
    <dbReference type="NCBI Taxonomy" id="252393"/>
    <lineage>
        <taxon>Bacteria</taxon>
        <taxon>Pseudomonadati</taxon>
        <taxon>Pseudomonadota</taxon>
        <taxon>Gammaproteobacteria</taxon>
        <taxon>Enterobacterales</taxon>
        <taxon>Erwiniaceae</taxon>
        <taxon>Erwinia</taxon>
    </lineage>
</organism>
<dbReference type="NCBIfam" id="TIGR00001">
    <property type="entry name" value="rpmI_bact"/>
    <property type="match status" value="1"/>
</dbReference>
<dbReference type="HAMAP" id="MF_00514">
    <property type="entry name" value="Ribosomal_bL35"/>
    <property type="match status" value="1"/>
</dbReference>
<gene>
    <name evidence="5 7" type="primary">rpmI</name>
    <name evidence="7" type="ORF">ACZ87_01045</name>
</gene>
<dbReference type="Proteomes" id="UP000244334">
    <property type="component" value="Unassembled WGS sequence"/>
</dbReference>
<protein>
    <recommendedName>
        <fullName evidence="4 5">Large ribosomal subunit protein bL35</fullName>
    </recommendedName>
</protein>
<dbReference type="GO" id="GO:0003735">
    <property type="term" value="F:structural constituent of ribosome"/>
    <property type="evidence" value="ECO:0007669"/>
    <property type="project" value="InterPro"/>
</dbReference>
<keyword evidence="8" id="KW-1185">Reference proteome</keyword>
<keyword evidence="3 5" id="KW-0687">Ribonucleoprotein</keyword>
<dbReference type="FunFam" id="4.10.410.60:FF:000001">
    <property type="entry name" value="50S ribosomal protein L35"/>
    <property type="match status" value="1"/>
</dbReference>
<accession>A0A328TRS4</accession>
<dbReference type="Gene3D" id="4.10.410.60">
    <property type="match status" value="1"/>
</dbReference>
<dbReference type="InterPro" id="IPR018265">
    <property type="entry name" value="Ribosomal_bL35_CS"/>
</dbReference>
<keyword evidence="2 5" id="KW-0689">Ribosomal protein</keyword>
<reference evidence="7" key="1">
    <citation type="submission" date="2018-04" db="EMBL/GenBank/DDBJ databases">
        <title>Genomes of the Obligate Erwinia dacicola and Facultative Enterobacter sp. OLF Endosymbionts of the Olive Fruit fly, Bactrocera oleae.</title>
        <authorList>
            <person name="Estes A.M."/>
            <person name="Hearn D.J."/>
            <person name="Agarwal S."/>
            <person name="Pierson E.A."/>
            <person name="Dunning-Hotopp J.C."/>
        </authorList>
    </citation>
    <scope>NUCLEOTIDE SEQUENCE [LARGE SCALE GENOMIC DNA]</scope>
    <source>
        <strain evidence="7">Oroville</strain>
    </source>
</reference>